<proteinExistence type="predicted"/>
<dbReference type="AlphaFoldDB" id="A0A5C5VJ80"/>
<name>A0A5C5VJ80_9BACT</name>
<dbReference type="Proteomes" id="UP000316714">
    <property type="component" value="Unassembled WGS sequence"/>
</dbReference>
<keyword evidence="3" id="KW-1185">Reference proteome</keyword>
<accession>A0A5C5VJ80</accession>
<feature type="region of interest" description="Disordered" evidence="1">
    <location>
        <begin position="1"/>
        <end position="31"/>
    </location>
</feature>
<evidence type="ECO:0000313" key="2">
    <source>
        <dbReference type="EMBL" id="TWT38141.1"/>
    </source>
</evidence>
<gene>
    <name evidence="2" type="ORF">KOR34_31090</name>
</gene>
<organism evidence="2 3">
    <name type="scientific">Posidoniimonas corsicana</name>
    <dbReference type="NCBI Taxonomy" id="1938618"/>
    <lineage>
        <taxon>Bacteria</taxon>
        <taxon>Pseudomonadati</taxon>
        <taxon>Planctomycetota</taxon>
        <taxon>Planctomycetia</taxon>
        <taxon>Pirellulales</taxon>
        <taxon>Lacipirellulaceae</taxon>
        <taxon>Posidoniimonas</taxon>
    </lineage>
</organism>
<dbReference type="EMBL" id="SIHJ01000001">
    <property type="protein sequence ID" value="TWT38141.1"/>
    <property type="molecule type" value="Genomic_DNA"/>
</dbReference>
<comment type="caution">
    <text evidence="2">The sequence shown here is derived from an EMBL/GenBank/DDBJ whole genome shotgun (WGS) entry which is preliminary data.</text>
</comment>
<protein>
    <submittedName>
        <fullName evidence="2">Uncharacterized protein</fullName>
    </submittedName>
</protein>
<reference evidence="2 3" key="1">
    <citation type="submission" date="2019-02" db="EMBL/GenBank/DDBJ databases">
        <title>Deep-cultivation of Planctomycetes and their phenomic and genomic characterization uncovers novel biology.</title>
        <authorList>
            <person name="Wiegand S."/>
            <person name="Jogler M."/>
            <person name="Boedeker C."/>
            <person name="Pinto D."/>
            <person name="Vollmers J."/>
            <person name="Rivas-Marin E."/>
            <person name="Kohn T."/>
            <person name="Peeters S.H."/>
            <person name="Heuer A."/>
            <person name="Rast P."/>
            <person name="Oberbeckmann S."/>
            <person name="Bunk B."/>
            <person name="Jeske O."/>
            <person name="Meyerdierks A."/>
            <person name="Storesund J.E."/>
            <person name="Kallscheuer N."/>
            <person name="Luecker S."/>
            <person name="Lage O.M."/>
            <person name="Pohl T."/>
            <person name="Merkel B.J."/>
            <person name="Hornburger P."/>
            <person name="Mueller R.-W."/>
            <person name="Bruemmer F."/>
            <person name="Labrenz M."/>
            <person name="Spormann A.M."/>
            <person name="Op Den Camp H."/>
            <person name="Overmann J."/>
            <person name="Amann R."/>
            <person name="Jetten M.S.M."/>
            <person name="Mascher T."/>
            <person name="Medema M.H."/>
            <person name="Devos D.P."/>
            <person name="Kaster A.-K."/>
            <person name="Ovreas L."/>
            <person name="Rohde M."/>
            <person name="Galperin M.Y."/>
            <person name="Jogler C."/>
        </authorList>
    </citation>
    <scope>NUCLEOTIDE SEQUENCE [LARGE SCALE GENOMIC DNA]</scope>
    <source>
        <strain evidence="2 3">KOR34</strain>
    </source>
</reference>
<evidence type="ECO:0000313" key="3">
    <source>
        <dbReference type="Proteomes" id="UP000316714"/>
    </source>
</evidence>
<sequence length="184" mass="19339">MAESAWGNEADAGRPRAAFRPAGPPPLRSGEPPAGLVTLFLDADETAGLAARAALAALLKGGATQGDRLLVEVSDEYADGPDQPAGLLTKISTARVWRTGVAASGGRLRDWIILLQECRSVYNSTAVAGLGASVELQQRLASLADRTVVVSRAGARSLQLAHGRLRRLRDQGVSRCECLWLDAA</sequence>
<evidence type="ECO:0000256" key="1">
    <source>
        <dbReference type="SAM" id="MobiDB-lite"/>
    </source>
</evidence>